<dbReference type="Pfam" id="PF01103">
    <property type="entry name" value="Omp85"/>
    <property type="match status" value="1"/>
</dbReference>
<evidence type="ECO:0000256" key="1">
    <source>
        <dbReference type="ARBA" id="ARBA00004370"/>
    </source>
</evidence>
<accession>A0ABX6Z0H2</accession>
<keyword evidence="3" id="KW-0732">Signal</keyword>
<dbReference type="Gene3D" id="2.40.160.50">
    <property type="entry name" value="membrane protein fhac: a member of the omp85/tpsb transporter family"/>
    <property type="match status" value="1"/>
</dbReference>
<reference evidence="5 6" key="1">
    <citation type="submission" date="2020-05" db="EMBL/GenBank/DDBJ databases">
        <title>Thioclava electrotropha strain Elox9 finished genome.</title>
        <authorList>
            <person name="Rowe A.R."/>
            <person name="Wilbanks E.G."/>
        </authorList>
    </citation>
    <scope>NUCLEOTIDE SEQUENCE [LARGE SCALE GENOMIC DNA]</scope>
    <source>
        <strain evidence="5 6">Elox9</strain>
        <plasmid evidence="5 6">pTElox9</plasmid>
    </source>
</reference>
<organism evidence="5 6">
    <name type="scientific">Thioclava electrotropha</name>
    <dbReference type="NCBI Taxonomy" id="1549850"/>
    <lineage>
        <taxon>Bacteria</taxon>
        <taxon>Pseudomonadati</taxon>
        <taxon>Pseudomonadota</taxon>
        <taxon>Alphaproteobacteria</taxon>
        <taxon>Rhodobacterales</taxon>
        <taxon>Paracoccaceae</taxon>
        <taxon>Thioclava</taxon>
    </lineage>
</organism>
<geneLocation type="plasmid" evidence="5 6">
    <name>pTElox9</name>
</geneLocation>
<name>A0ABX6Z0H2_9RHOB</name>
<sequence length="435" mass="46654">MSLKHLQSRTLLSIIAFSSVASVAIGLTQANARSFKSVEVEGNKLIASQDILAACDLKSGVDYSPEDLDARADCLRSSGVFNSVKLRSQNDALVVDVKEVEMRPGHIDLSVAYDTQDKVVGSLYFERYNLFPNTFGSLEMNLGKEMQSLRSSLYYSGLGDGKPGVGMDALFSRSDYDDQGYASRRAQIEGYLAQDLGEAGRLEYGLGYRSLKMRDTSDGSSTLFQQEESSTSAPYLRFSYKLASASEKGASGSAGYQVGIDQYFWGLGDIDTVSETRLNAKARLPLGAKTDLLLGFQGGVAKGLGGDNTRAVDRFQLGGVSFRGFAPRGLGPKDADYFTGGNKFAVASIELQHDLGTVFDTPMRGGAFIDVGSLWSLDDTQGGAIDDSFKLRSSIGLSVTFDIQGAPVSLYVAKAMDKAPGDDTQSFGLSVAARF</sequence>
<dbReference type="InterPro" id="IPR000184">
    <property type="entry name" value="Bac_surfAg_D15"/>
</dbReference>
<dbReference type="Proteomes" id="UP000192422">
    <property type="component" value="Plasmid pTElox9"/>
</dbReference>
<keyword evidence="2" id="KW-0472">Membrane</keyword>
<feature type="domain" description="Bacterial surface antigen (D15)" evidence="4">
    <location>
        <begin position="137"/>
        <end position="435"/>
    </location>
</feature>
<dbReference type="Gene3D" id="3.10.20.310">
    <property type="entry name" value="membrane protein fhac"/>
    <property type="match status" value="1"/>
</dbReference>
<feature type="chain" id="PRO_5045776658" evidence="3">
    <location>
        <begin position="24"/>
        <end position="435"/>
    </location>
</feature>
<evidence type="ECO:0000256" key="2">
    <source>
        <dbReference type="ARBA" id="ARBA00023136"/>
    </source>
</evidence>
<evidence type="ECO:0000313" key="6">
    <source>
        <dbReference type="Proteomes" id="UP000192422"/>
    </source>
</evidence>
<keyword evidence="5" id="KW-0614">Plasmid</keyword>
<keyword evidence="6" id="KW-1185">Reference proteome</keyword>
<gene>
    <name evidence="5" type="ORF">AKL02_020415</name>
</gene>
<dbReference type="EMBL" id="CP053563">
    <property type="protein sequence ID" value="QPZ93347.1"/>
    <property type="molecule type" value="Genomic_DNA"/>
</dbReference>
<evidence type="ECO:0000313" key="5">
    <source>
        <dbReference type="EMBL" id="QPZ93347.1"/>
    </source>
</evidence>
<protein>
    <submittedName>
        <fullName evidence="5">BamA/TamA family outer membrane protein</fullName>
    </submittedName>
</protein>
<evidence type="ECO:0000259" key="4">
    <source>
        <dbReference type="Pfam" id="PF01103"/>
    </source>
</evidence>
<dbReference type="RefSeq" id="WP_108722455.1">
    <property type="nucleotide sequence ID" value="NZ_CP053563.1"/>
</dbReference>
<comment type="subcellular location">
    <subcellularLocation>
        <location evidence="1">Membrane</location>
    </subcellularLocation>
</comment>
<feature type="signal peptide" evidence="3">
    <location>
        <begin position="1"/>
        <end position="23"/>
    </location>
</feature>
<evidence type="ECO:0000256" key="3">
    <source>
        <dbReference type="SAM" id="SignalP"/>
    </source>
</evidence>
<proteinExistence type="predicted"/>